<keyword evidence="1" id="KW-0472">Membrane</keyword>
<dbReference type="CDD" id="cd01948">
    <property type="entry name" value="EAL"/>
    <property type="match status" value="1"/>
</dbReference>
<accession>A0A4R5W7N8</accession>
<feature type="transmembrane region" description="Helical" evidence="1">
    <location>
        <begin position="145"/>
        <end position="166"/>
    </location>
</feature>
<dbReference type="RefSeq" id="WP_133324803.1">
    <property type="nucleotide sequence ID" value="NZ_SMYL01000001.1"/>
</dbReference>
<reference evidence="4 5" key="1">
    <citation type="submission" date="2019-03" db="EMBL/GenBank/DDBJ databases">
        <title>Sapientia aquatica gen. nov., sp. nov., isolated from a crater lake.</title>
        <authorList>
            <person name="Felfoldi T."/>
            <person name="Szabo A."/>
            <person name="Toth E."/>
            <person name="Schumann P."/>
            <person name="Keki Z."/>
            <person name="Marialigeti K."/>
            <person name="Mathe I."/>
        </authorList>
    </citation>
    <scope>NUCLEOTIDE SEQUENCE [LARGE SCALE GENOMIC DNA]</scope>
    <source>
        <strain evidence="4 5">SA-152</strain>
    </source>
</reference>
<dbReference type="PANTHER" id="PTHR33121:SF70">
    <property type="entry name" value="SIGNALING PROTEIN YKOW"/>
    <property type="match status" value="1"/>
</dbReference>
<dbReference type="PANTHER" id="PTHR33121">
    <property type="entry name" value="CYCLIC DI-GMP PHOSPHODIESTERASE PDEF"/>
    <property type="match status" value="1"/>
</dbReference>
<feature type="transmembrane region" description="Helical" evidence="1">
    <location>
        <begin position="66"/>
        <end position="83"/>
    </location>
</feature>
<dbReference type="SUPFAM" id="SSF141868">
    <property type="entry name" value="EAL domain-like"/>
    <property type="match status" value="1"/>
</dbReference>
<protein>
    <submittedName>
        <fullName evidence="4">EAL domain-containing protein</fullName>
    </submittedName>
</protein>
<dbReference type="InterPro" id="IPR035919">
    <property type="entry name" value="EAL_sf"/>
</dbReference>
<feature type="domain" description="EAL" evidence="2">
    <location>
        <begin position="354"/>
        <end position="601"/>
    </location>
</feature>
<dbReference type="PROSITE" id="PS50883">
    <property type="entry name" value="EAL"/>
    <property type="match status" value="1"/>
</dbReference>
<dbReference type="OrthoDB" id="9813903at2"/>
<gene>
    <name evidence="4" type="ORF">E2I14_01720</name>
</gene>
<evidence type="ECO:0000256" key="1">
    <source>
        <dbReference type="SAM" id="Phobius"/>
    </source>
</evidence>
<feature type="transmembrane region" description="Helical" evidence="1">
    <location>
        <begin position="36"/>
        <end position="54"/>
    </location>
</feature>
<sequence length="601" mass="65034">MFFGLNEHVLNRIALIGCLVAMLSSGMLWYEGLYPVSMRVDFMASLVLGVAFFYRRRLSAQQRTSLITLAGIMIGVASVYSTPLYADGFLVLAGVMALSFVSWSGWRAWLIPTISVISVLIIGLGVSMGAIGFEKSALPDTDSVAIWVLTAMSVALLAIALGGAVGDLKRRLNKQMKVLIDSNNTLFVLANTEPITGLANRRRLEELVDHDVSLGKGGCLLNINLSHFRLFVALHGHARGDELLVNMAGTLSHLASEDMLVAALAGAQFAVWMPGCSVQECARFYDAFVVQFKETSNAAGILGAHAGIAVADAQTDSFSQLIQNAAVALSDAHGRAEFSWSSFSPAMAKSIEDANRLKLTVRTALDALDFYPVYQKKVNAFTGQVCGVEGLARMTALASGNTPGPVDFIPVIHNEGWMMEFGALMLRKIVRDVPQLMALYGANAKVSVNISPPLYLAAEFLPLLSACLEETGAPPQNIVIEITEEVFTSNLEDIVAVTNQIHQLGVEVSLDDFGTGFSSLSFLRAVHFDEIKIDRSFIQQIEQDEKSNILLTAIVDLGLALDSRMVVEGVETENQLNIVKNAGCAIIQGFYYSRPTLLQEL</sequence>
<evidence type="ECO:0000259" key="3">
    <source>
        <dbReference type="PROSITE" id="PS50887"/>
    </source>
</evidence>
<name>A0A4R5W7N8_9BURK</name>
<dbReference type="EMBL" id="SMYL01000001">
    <property type="protein sequence ID" value="TDK68285.1"/>
    <property type="molecule type" value="Genomic_DNA"/>
</dbReference>
<dbReference type="SUPFAM" id="SSF55073">
    <property type="entry name" value="Nucleotide cyclase"/>
    <property type="match status" value="1"/>
</dbReference>
<keyword evidence="5" id="KW-1185">Reference proteome</keyword>
<feature type="transmembrane region" description="Helical" evidence="1">
    <location>
        <begin position="113"/>
        <end position="133"/>
    </location>
</feature>
<evidence type="ECO:0000259" key="2">
    <source>
        <dbReference type="PROSITE" id="PS50883"/>
    </source>
</evidence>
<dbReference type="Pfam" id="PF00563">
    <property type="entry name" value="EAL"/>
    <property type="match status" value="1"/>
</dbReference>
<dbReference type="PROSITE" id="PS50887">
    <property type="entry name" value="GGDEF"/>
    <property type="match status" value="1"/>
</dbReference>
<dbReference type="SMART" id="SM00267">
    <property type="entry name" value="GGDEF"/>
    <property type="match status" value="1"/>
</dbReference>
<comment type="caution">
    <text evidence="4">The sequence shown here is derived from an EMBL/GenBank/DDBJ whole genome shotgun (WGS) entry which is preliminary data.</text>
</comment>
<evidence type="ECO:0000313" key="5">
    <source>
        <dbReference type="Proteomes" id="UP000294829"/>
    </source>
</evidence>
<dbReference type="InterPro" id="IPR029787">
    <property type="entry name" value="Nucleotide_cyclase"/>
</dbReference>
<dbReference type="Gene3D" id="3.30.70.270">
    <property type="match status" value="1"/>
</dbReference>
<dbReference type="Proteomes" id="UP000294829">
    <property type="component" value="Unassembled WGS sequence"/>
</dbReference>
<dbReference type="GO" id="GO:0071111">
    <property type="term" value="F:cyclic-guanylate-specific phosphodiesterase activity"/>
    <property type="evidence" value="ECO:0007669"/>
    <property type="project" value="InterPro"/>
</dbReference>
<dbReference type="InterPro" id="IPR000160">
    <property type="entry name" value="GGDEF_dom"/>
</dbReference>
<dbReference type="Pfam" id="PF00990">
    <property type="entry name" value="GGDEF"/>
    <property type="match status" value="1"/>
</dbReference>
<dbReference type="CDD" id="cd01949">
    <property type="entry name" value="GGDEF"/>
    <property type="match status" value="1"/>
</dbReference>
<dbReference type="SMART" id="SM00052">
    <property type="entry name" value="EAL"/>
    <property type="match status" value="1"/>
</dbReference>
<dbReference type="NCBIfam" id="TIGR00254">
    <property type="entry name" value="GGDEF"/>
    <property type="match status" value="1"/>
</dbReference>
<dbReference type="InterPro" id="IPR050706">
    <property type="entry name" value="Cyclic-di-GMP_PDE-like"/>
</dbReference>
<dbReference type="InterPro" id="IPR043128">
    <property type="entry name" value="Rev_trsase/Diguanyl_cyclase"/>
</dbReference>
<evidence type="ECO:0000313" key="4">
    <source>
        <dbReference type="EMBL" id="TDK68285.1"/>
    </source>
</evidence>
<keyword evidence="1" id="KW-0812">Transmembrane</keyword>
<dbReference type="AlphaFoldDB" id="A0A4R5W7N8"/>
<dbReference type="InterPro" id="IPR001633">
    <property type="entry name" value="EAL_dom"/>
</dbReference>
<feature type="transmembrane region" description="Helical" evidence="1">
    <location>
        <begin position="12"/>
        <end position="30"/>
    </location>
</feature>
<feature type="domain" description="GGDEF" evidence="3">
    <location>
        <begin position="216"/>
        <end position="345"/>
    </location>
</feature>
<proteinExistence type="predicted"/>
<keyword evidence="1" id="KW-1133">Transmembrane helix</keyword>
<organism evidence="4 5">
    <name type="scientific">Sapientia aquatica</name>
    <dbReference type="NCBI Taxonomy" id="1549640"/>
    <lineage>
        <taxon>Bacteria</taxon>
        <taxon>Pseudomonadati</taxon>
        <taxon>Pseudomonadota</taxon>
        <taxon>Betaproteobacteria</taxon>
        <taxon>Burkholderiales</taxon>
        <taxon>Oxalobacteraceae</taxon>
        <taxon>Sapientia</taxon>
    </lineage>
</organism>
<dbReference type="Gene3D" id="3.20.20.450">
    <property type="entry name" value="EAL domain"/>
    <property type="match status" value="1"/>
</dbReference>